<evidence type="ECO:0000256" key="2">
    <source>
        <dbReference type="ARBA" id="ARBA00022723"/>
    </source>
</evidence>
<organism evidence="6 7">
    <name type="scientific">Nitrosospira multiformis</name>
    <dbReference type="NCBI Taxonomy" id="1231"/>
    <lineage>
        <taxon>Bacteria</taxon>
        <taxon>Pseudomonadati</taxon>
        <taxon>Pseudomonadota</taxon>
        <taxon>Betaproteobacteria</taxon>
        <taxon>Nitrosomonadales</taxon>
        <taxon>Nitrosomonadaceae</taxon>
        <taxon>Nitrosospira</taxon>
    </lineage>
</organism>
<dbReference type="InterPro" id="IPR036909">
    <property type="entry name" value="Cyt_c-like_dom_sf"/>
</dbReference>
<proteinExistence type="predicted"/>
<dbReference type="InterPro" id="IPR009056">
    <property type="entry name" value="Cyt_c-like_dom"/>
</dbReference>
<protein>
    <submittedName>
        <fullName evidence="6">Cbb3-type cytochrome c oxidase subunit III</fullName>
    </submittedName>
</protein>
<dbReference type="GO" id="GO:0046872">
    <property type="term" value="F:metal ion binding"/>
    <property type="evidence" value="ECO:0007669"/>
    <property type="project" value="UniProtKB-KW"/>
</dbReference>
<evidence type="ECO:0000313" key="6">
    <source>
        <dbReference type="EMBL" id="PTQ79638.1"/>
    </source>
</evidence>
<keyword evidence="1 4" id="KW-0349">Heme</keyword>
<evidence type="ECO:0000259" key="5">
    <source>
        <dbReference type="PROSITE" id="PS51007"/>
    </source>
</evidence>
<evidence type="ECO:0000256" key="1">
    <source>
        <dbReference type="ARBA" id="ARBA00022617"/>
    </source>
</evidence>
<dbReference type="GO" id="GO:0020037">
    <property type="term" value="F:heme binding"/>
    <property type="evidence" value="ECO:0007669"/>
    <property type="project" value="InterPro"/>
</dbReference>
<keyword evidence="2 4" id="KW-0479">Metal-binding</keyword>
<dbReference type="SUPFAM" id="SSF46626">
    <property type="entry name" value="Cytochrome c"/>
    <property type="match status" value="1"/>
</dbReference>
<dbReference type="Pfam" id="PF13442">
    <property type="entry name" value="Cytochrome_CBB3"/>
    <property type="match status" value="1"/>
</dbReference>
<dbReference type="EMBL" id="QAOK01000024">
    <property type="protein sequence ID" value="PTQ79638.1"/>
    <property type="molecule type" value="Genomic_DNA"/>
</dbReference>
<name>A0A2T5I761_9PROT</name>
<feature type="domain" description="Cytochrome c" evidence="5">
    <location>
        <begin position="212"/>
        <end position="298"/>
    </location>
</feature>
<dbReference type="GO" id="GO:0009055">
    <property type="term" value="F:electron transfer activity"/>
    <property type="evidence" value="ECO:0007669"/>
    <property type="project" value="InterPro"/>
</dbReference>
<dbReference type="AlphaFoldDB" id="A0A2T5I761"/>
<sequence>MFAWQLIKRYNSSVHLPVMHMRIQRTVQYLLLSAGFLALPLPVASFAANPDKVEFKKEGKAVKTISVDDLRAITRERSLEVFEPHERRNRVYRALPARAIFDEVFGKDWEKAREIVFTAIDGFQPSVPVKRFLHHDGYFAFANENKGPFTLTNKLQNEEAVTLGPLYLVWDNIGSKELLETWVSDMPYQIKTIDLKMKEGFPNMLPPSGSSEDVQRGFDHFRTQCAACHTINGDGGGKAPELNYPESVVEYIKPEYLKRWILAPQTIRYNTHMPALAEEISNREKVAGEIIVYLKAMSGAKRAPSGNPGDISR</sequence>
<evidence type="ECO:0000313" key="7">
    <source>
        <dbReference type="Proteomes" id="UP000244152"/>
    </source>
</evidence>
<evidence type="ECO:0000256" key="3">
    <source>
        <dbReference type="ARBA" id="ARBA00023004"/>
    </source>
</evidence>
<dbReference type="PROSITE" id="PS51007">
    <property type="entry name" value="CYTC"/>
    <property type="match status" value="1"/>
</dbReference>
<dbReference type="Proteomes" id="UP000244152">
    <property type="component" value="Unassembled WGS sequence"/>
</dbReference>
<comment type="caution">
    <text evidence="6">The sequence shown here is derived from an EMBL/GenBank/DDBJ whole genome shotgun (WGS) entry which is preliminary data.</text>
</comment>
<evidence type="ECO:0000256" key="4">
    <source>
        <dbReference type="PROSITE-ProRule" id="PRU00433"/>
    </source>
</evidence>
<reference evidence="6 7" key="1">
    <citation type="submission" date="2018-04" db="EMBL/GenBank/DDBJ databases">
        <title>Active sludge and wastewater microbial communities from Klosterneuburg, Austria.</title>
        <authorList>
            <person name="Wagner M."/>
        </authorList>
    </citation>
    <scope>NUCLEOTIDE SEQUENCE [LARGE SCALE GENOMIC DNA]</scope>
    <source>
        <strain evidence="6 7">Nl12</strain>
    </source>
</reference>
<dbReference type="Gene3D" id="1.10.760.10">
    <property type="entry name" value="Cytochrome c-like domain"/>
    <property type="match status" value="1"/>
</dbReference>
<gene>
    <name evidence="6" type="ORF">C8R21_1242</name>
</gene>
<accession>A0A2T5I761</accession>
<keyword evidence="3 4" id="KW-0408">Iron</keyword>